<reference evidence="9 10" key="1">
    <citation type="journal article" date="2013" name="BMC Genomics">
        <title>Reconstruction of the lipid metabolism for the microalga Monoraphidium neglectum from its genome sequence reveals characteristics suitable for biofuel production.</title>
        <authorList>
            <person name="Bogen C."/>
            <person name="Al-Dilaimi A."/>
            <person name="Albersmeier A."/>
            <person name="Wichmann J."/>
            <person name="Grundmann M."/>
            <person name="Rupp O."/>
            <person name="Lauersen K.J."/>
            <person name="Blifernez-Klassen O."/>
            <person name="Kalinowski J."/>
            <person name="Goesmann A."/>
            <person name="Mussgnug J.H."/>
            <person name="Kruse O."/>
        </authorList>
    </citation>
    <scope>NUCLEOTIDE SEQUENCE [LARGE SCALE GENOMIC DNA]</scope>
    <source>
        <strain evidence="9 10">SAG 48.87</strain>
    </source>
</reference>
<comment type="function">
    <text evidence="8">Component of the signal peptidase complex (SPC) which catalyzes the cleavage of N-terminal signal sequences from nascent proteins as they are translocated into the lumen of the endoplasmic reticulum. Enhances the enzymatic activity of SPC and facilitates the interactions between different components of the translocation site.</text>
</comment>
<evidence type="ECO:0000256" key="4">
    <source>
        <dbReference type="ARBA" id="ARBA00022692"/>
    </source>
</evidence>
<sequence length="112" mass="12024">MERYGDTYTLVIANADKLEDREVQLESSITSYFHADGYLAESKFRTHVQKLLSQDDSRRPVGCLGRAGAAAAPGAAAMRPAPAASCWAAAGGRRLWRPGAQARLGRTVFVAA</sequence>
<evidence type="ECO:0000256" key="3">
    <source>
        <dbReference type="ARBA" id="ARBA00017057"/>
    </source>
</evidence>
<evidence type="ECO:0000256" key="5">
    <source>
        <dbReference type="ARBA" id="ARBA00022824"/>
    </source>
</evidence>
<keyword evidence="6" id="KW-1133">Transmembrane helix</keyword>
<dbReference type="GeneID" id="25742695"/>
<dbReference type="InterPro" id="IPR009582">
    <property type="entry name" value="Spc2/SPCS2"/>
</dbReference>
<dbReference type="EMBL" id="KK102294">
    <property type="protein sequence ID" value="KIY98142.1"/>
    <property type="molecule type" value="Genomic_DNA"/>
</dbReference>
<organism evidence="9 10">
    <name type="scientific">Monoraphidium neglectum</name>
    <dbReference type="NCBI Taxonomy" id="145388"/>
    <lineage>
        <taxon>Eukaryota</taxon>
        <taxon>Viridiplantae</taxon>
        <taxon>Chlorophyta</taxon>
        <taxon>core chlorophytes</taxon>
        <taxon>Chlorophyceae</taxon>
        <taxon>CS clade</taxon>
        <taxon>Sphaeropleales</taxon>
        <taxon>Selenastraceae</taxon>
        <taxon>Monoraphidium</taxon>
    </lineage>
</organism>
<keyword evidence="10" id="KW-1185">Reference proteome</keyword>
<keyword evidence="4" id="KW-0812">Transmembrane</keyword>
<dbReference type="Proteomes" id="UP000054498">
    <property type="component" value="Unassembled WGS sequence"/>
</dbReference>
<comment type="similarity">
    <text evidence="2 8">Belongs to the SPCS2 family.</text>
</comment>
<proteinExistence type="inferred from homology"/>
<evidence type="ECO:0000256" key="6">
    <source>
        <dbReference type="ARBA" id="ARBA00022989"/>
    </source>
</evidence>
<dbReference type="GO" id="GO:0005787">
    <property type="term" value="C:signal peptidase complex"/>
    <property type="evidence" value="ECO:0007669"/>
    <property type="project" value="UniProtKB-UniRule"/>
</dbReference>
<dbReference type="KEGG" id="mng:MNEG_9820"/>
<gene>
    <name evidence="9" type="ORF">MNEG_9820</name>
</gene>
<dbReference type="Pfam" id="PF06703">
    <property type="entry name" value="SPC25"/>
    <property type="match status" value="1"/>
</dbReference>
<evidence type="ECO:0000256" key="8">
    <source>
        <dbReference type="RuleBase" id="RU368033"/>
    </source>
</evidence>
<dbReference type="GO" id="GO:0006465">
    <property type="term" value="P:signal peptide processing"/>
    <property type="evidence" value="ECO:0007669"/>
    <property type="project" value="UniProtKB-UniRule"/>
</dbReference>
<name>A0A0D2JF89_9CHLO</name>
<dbReference type="STRING" id="145388.A0A0D2JF89"/>
<dbReference type="AlphaFoldDB" id="A0A0D2JF89"/>
<evidence type="ECO:0000313" key="10">
    <source>
        <dbReference type="Proteomes" id="UP000054498"/>
    </source>
</evidence>
<accession>A0A0D2JF89</accession>
<evidence type="ECO:0000256" key="1">
    <source>
        <dbReference type="ARBA" id="ARBA00004477"/>
    </source>
</evidence>
<keyword evidence="7" id="KW-0472">Membrane</keyword>
<comment type="subcellular location">
    <subcellularLocation>
        <location evidence="1 8">Endoplasmic reticulum membrane</location>
        <topology evidence="1 8">Multi-pass membrane protein</topology>
    </subcellularLocation>
</comment>
<keyword evidence="5 8" id="KW-0256">Endoplasmic reticulum</keyword>
<evidence type="ECO:0000256" key="7">
    <source>
        <dbReference type="ARBA" id="ARBA00023136"/>
    </source>
</evidence>
<protein>
    <recommendedName>
        <fullName evidence="3 8">Signal peptidase complex subunit 2</fullName>
    </recommendedName>
</protein>
<dbReference type="OrthoDB" id="29558at2759"/>
<dbReference type="GO" id="GO:0008233">
    <property type="term" value="F:peptidase activity"/>
    <property type="evidence" value="ECO:0007669"/>
    <property type="project" value="UniProtKB-UniRule"/>
</dbReference>
<dbReference type="RefSeq" id="XP_013897162.1">
    <property type="nucleotide sequence ID" value="XM_014041708.1"/>
</dbReference>
<evidence type="ECO:0000313" key="9">
    <source>
        <dbReference type="EMBL" id="KIY98142.1"/>
    </source>
</evidence>
<evidence type="ECO:0000256" key="2">
    <source>
        <dbReference type="ARBA" id="ARBA00007324"/>
    </source>
</evidence>